<keyword evidence="3" id="KW-1185">Reference proteome</keyword>
<evidence type="ECO:0000256" key="1">
    <source>
        <dbReference type="SAM" id="MobiDB-lite"/>
    </source>
</evidence>
<feature type="region of interest" description="Disordered" evidence="1">
    <location>
        <begin position="1"/>
        <end position="21"/>
    </location>
</feature>
<reference evidence="3" key="1">
    <citation type="submission" date="2024-07" db="EMBL/GenBank/DDBJ databases">
        <title>Two chromosome-level genome assemblies of Korean endemic species Abeliophyllum distichum and Forsythia ovata (Oleaceae).</title>
        <authorList>
            <person name="Jang H."/>
        </authorList>
    </citation>
    <scope>NUCLEOTIDE SEQUENCE [LARGE SCALE GENOMIC DNA]</scope>
</reference>
<name>A0ABD1SED5_9LAMI</name>
<dbReference type="AlphaFoldDB" id="A0ABD1SED5"/>
<evidence type="ECO:0000313" key="3">
    <source>
        <dbReference type="Proteomes" id="UP001604336"/>
    </source>
</evidence>
<evidence type="ECO:0000313" key="2">
    <source>
        <dbReference type="EMBL" id="KAL2499098.1"/>
    </source>
</evidence>
<sequence length="123" mass="14018">MFTPNYESDSNSSSSSNDSLSLTKQLLDEPLRDDTSFIEMTRDVVQTSAIHISTIISTMLMKKKCPHGGSTLGRRYIRRDRKERHDLIINDYFNGEDLKYTLEHFSTSLSDGYGIIPTNFTSN</sequence>
<dbReference type="Proteomes" id="UP001604336">
    <property type="component" value="Unassembled WGS sequence"/>
</dbReference>
<organism evidence="2 3">
    <name type="scientific">Abeliophyllum distichum</name>
    <dbReference type="NCBI Taxonomy" id="126358"/>
    <lineage>
        <taxon>Eukaryota</taxon>
        <taxon>Viridiplantae</taxon>
        <taxon>Streptophyta</taxon>
        <taxon>Embryophyta</taxon>
        <taxon>Tracheophyta</taxon>
        <taxon>Spermatophyta</taxon>
        <taxon>Magnoliopsida</taxon>
        <taxon>eudicotyledons</taxon>
        <taxon>Gunneridae</taxon>
        <taxon>Pentapetalae</taxon>
        <taxon>asterids</taxon>
        <taxon>lamiids</taxon>
        <taxon>Lamiales</taxon>
        <taxon>Oleaceae</taxon>
        <taxon>Forsythieae</taxon>
        <taxon>Abeliophyllum</taxon>
    </lineage>
</organism>
<feature type="compositionally biased region" description="Low complexity" evidence="1">
    <location>
        <begin position="8"/>
        <end position="21"/>
    </location>
</feature>
<protein>
    <submittedName>
        <fullName evidence="2">Uncharacterized protein</fullName>
    </submittedName>
</protein>
<accession>A0ABD1SED5</accession>
<comment type="caution">
    <text evidence="2">The sequence shown here is derived from an EMBL/GenBank/DDBJ whole genome shotgun (WGS) entry which is preliminary data.</text>
</comment>
<proteinExistence type="predicted"/>
<gene>
    <name evidence="2" type="ORF">Adt_24648</name>
</gene>
<dbReference type="EMBL" id="JBFOLK010000007">
    <property type="protein sequence ID" value="KAL2499098.1"/>
    <property type="molecule type" value="Genomic_DNA"/>
</dbReference>